<evidence type="ECO:0000256" key="1">
    <source>
        <dbReference type="SAM" id="SignalP"/>
    </source>
</evidence>
<keyword evidence="3" id="KW-1185">Reference proteome</keyword>
<gene>
    <name evidence="2" type="ORF">TWF718_003834</name>
</gene>
<feature type="signal peptide" evidence="1">
    <location>
        <begin position="1"/>
        <end position="25"/>
    </location>
</feature>
<organism evidence="2 3">
    <name type="scientific">Orbilia javanica</name>
    <dbReference type="NCBI Taxonomy" id="47235"/>
    <lineage>
        <taxon>Eukaryota</taxon>
        <taxon>Fungi</taxon>
        <taxon>Dikarya</taxon>
        <taxon>Ascomycota</taxon>
        <taxon>Pezizomycotina</taxon>
        <taxon>Orbiliomycetes</taxon>
        <taxon>Orbiliales</taxon>
        <taxon>Orbiliaceae</taxon>
        <taxon>Orbilia</taxon>
    </lineage>
</organism>
<keyword evidence="1" id="KW-0732">Signal</keyword>
<proteinExistence type="predicted"/>
<accession>A0AAN8N1H6</accession>
<dbReference type="AlphaFoldDB" id="A0AAN8N1H6"/>
<evidence type="ECO:0000313" key="2">
    <source>
        <dbReference type="EMBL" id="KAK6350647.1"/>
    </source>
</evidence>
<reference evidence="2 3" key="1">
    <citation type="submission" date="2019-10" db="EMBL/GenBank/DDBJ databases">
        <authorList>
            <person name="Palmer J.M."/>
        </authorList>
    </citation>
    <scope>NUCLEOTIDE SEQUENCE [LARGE SCALE GENOMIC DNA]</scope>
    <source>
        <strain evidence="2 3">TWF718</strain>
    </source>
</reference>
<protein>
    <submittedName>
        <fullName evidence="2">Uncharacterized protein</fullName>
    </submittedName>
</protein>
<sequence>MQYSTIIRQAFFTLFVVACTVWASAIPVTTAVGDEFLPMLRIEELLPGKQSTLDAVSPNPRPERSFIKRHFGAPLCWKAPNGYANRNVVLNYGVPTLRAIGKANLVVPAGSNCGIAYCRNYKTHKTAIIVCAKPGFRIQGERVAVAAEKIVNTCRRENWKTNGKLVDTTGYDIRVSGAGCQ</sequence>
<comment type="caution">
    <text evidence="2">The sequence shown here is derived from an EMBL/GenBank/DDBJ whole genome shotgun (WGS) entry which is preliminary data.</text>
</comment>
<evidence type="ECO:0000313" key="3">
    <source>
        <dbReference type="Proteomes" id="UP001313282"/>
    </source>
</evidence>
<name>A0AAN8N1H6_9PEZI</name>
<feature type="chain" id="PRO_5042905060" evidence="1">
    <location>
        <begin position="26"/>
        <end position="181"/>
    </location>
</feature>
<dbReference type="Proteomes" id="UP001313282">
    <property type="component" value="Unassembled WGS sequence"/>
</dbReference>
<dbReference type="EMBL" id="JAVHNR010000002">
    <property type="protein sequence ID" value="KAK6350647.1"/>
    <property type="molecule type" value="Genomic_DNA"/>
</dbReference>